<reference evidence="2 3" key="1">
    <citation type="submission" date="2024-06" db="EMBL/GenBank/DDBJ databases">
        <authorList>
            <person name="Kaempfer P."/>
            <person name="Viver T."/>
        </authorList>
    </citation>
    <scope>NUCLEOTIDE SEQUENCE [LARGE SCALE GENOMIC DNA]</scope>
    <source>
        <strain evidence="2 3">ST-87</strain>
    </source>
</reference>
<evidence type="ECO:0008006" key="4">
    <source>
        <dbReference type="Google" id="ProtNLM"/>
    </source>
</evidence>
<accession>A0ABW8XTH5</accession>
<dbReference type="Proteomes" id="UP001629260">
    <property type="component" value="Unassembled WGS sequence"/>
</dbReference>
<sequence length="403" mass="43932">MKKLNQFKLFTISAMLFTGLSIVSCSNDDNDNTPPNPEYAKYTVGASIDEEGYYTLADDLMSGNISILGNGSEGWANLSVTVDGFLYILNNTEGLTEKYELTPSGPVFVASIDNSVLTAGAFFRYIQVVNDEEILLLNNAGDSGVPYAIIDLDTFGASSFGYITMPVIDGLENVWSNAVVQGNNIYFGSLYSDPDWTQAIESLVTVRLDYPSMTNPEILQSNASAGSTAGYRTNGSFVTENGDIYQYNITSELWNGGVADKPSVFVRIKNGDYDDYVFDISAKYNEPISIWNAWYAGNGIAYANIVRNSAVPTWGDLLQNTGTIAEINLKNKTVTELNLPKASFRDIFTLDCVEDNKFYIPVSVTGGEAHIYEINIGGGATGFTKGAKLDGSNVYVNALFRNF</sequence>
<evidence type="ECO:0000313" key="2">
    <source>
        <dbReference type="EMBL" id="MFL9830647.1"/>
    </source>
</evidence>
<evidence type="ECO:0000313" key="3">
    <source>
        <dbReference type="Proteomes" id="UP001629260"/>
    </source>
</evidence>
<comment type="caution">
    <text evidence="2">The sequence shown here is derived from an EMBL/GenBank/DDBJ whole genome shotgun (WGS) entry which is preliminary data.</text>
</comment>
<feature type="signal peptide" evidence="1">
    <location>
        <begin position="1"/>
        <end position="26"/>
    </location>
</feature>
<organism evidence="2 3">
    <name type="scientific">Flavobacterium plantiphilum</name>
    <dbReference type="NCBI Taxonomy" id="3163297"/>
    <lineage>
        <taxon>Bacteria</taxon>
        <taxon>Pseudomonadati</taxon>
        <taxon>Bacteroidota</taxon>
        <taxon>Flavobacteriia</taxon>
        <taxon>Flavobacteriales</taxon>
        <taxon>Flavobacteriaceae</taxon>
        <taxon>Flavobacterium</taxon>
    </lineage>
</organism>
<keyword evidence="3" id="KW-1185">Reference proteome</keyword>
<dbReference type="RefSeq" id="WP_408081127.1">
    <property type="nucleotide sequence ID" value="NZ_JBELQA010000003.1"/>
</dbReference>
<dbReference type="EMBL" id="JBELQA010000003">
    <property type="protein sequence ID" value="MFL9830647.1"/>
    <property type="molecule type" value="Genomic_DNA"/>
</dbReference>
<name>A0ABW8XTH5_9FLAO</name>
<dbReference type="PROSITE" id="PS51257">
    <property type="entry name" value="PROKAR_LIPOPROTEIN"/>
    <property type="match status" value="1"/>
</dbReference>
<proteinExistence type="predicted"/>
<evidence type="ECO:0000256" key="1">
    <source>
        <dbReference type="SAM" id="SignalP"/>
    </source>
</evidence>
<protein>
    <recommendedName>
        <fullName evidence="4">DUF4374 domain-containing protein</fullName>
    </recommendedName>
</protein>
<feature type="chain" id="PRO_5047189135" description="DUF4374 domain-containing protein" evidence="1">
    <location>
        <begin position="27"/>
        <end position="403"/>
    </location>
</feature>
<keyword evidence="1" id="KW-0732">Signal</keyword>
<gene>
    <name evidence="2" type="ORF">ABS764_07260</name>
</gene>